<evidence type="ECO:0000256" key="1">
    <source>
        <dbReference type="SAM" id="MobiDB-lite"/>
    </source>
</evidence>
<organism evidence="2">
    <name type="scientific">marine metagenome</name>
    <dbReference type="NCBI Taxonomy" id="408172"/>
    <lineage>
        <taxon>unclassified sequences</taxon>
        <taxon>metagenomes</taxon>
        <taxon>ecological metagenomes</taxon>
    </lineage>
</organism>
<dbReference type="EMBL" id="UINC01002070">
    <property type="protein sequence ID" value="SUZ92572.1"/>
    <property type="molecule type" value="Genomic_DNA"/>
</dbReference>
<reference evidence="2" key="1">
    <citation type="submission" date="2018-05" db="EMBL/GenBank/DDBJ databases">
        <authorList>
            <person name="Lanie J.A."/>
            <person name="Ng W.-L."/>
            <person name="Kazmierczak K.M."/>
            <person name="Andrzejewski T.M."/>
            <person name="Davidsen T.M."/>
            <person name="Wayne K.J."/>
            <person name="Tettelin H."/>
            <person name="Glass J.I."/>
            <person name="Rusch D."/>
            <person name="Podicherti R."/>
            <person name="Tsui H.-C.T."/>
            <person name="Winkler M.E."/>
        </authorList>
    </citation>
    <scope>NUCLEOTIDE SEQUENCE</scope>
</reference>
<evidence type="ECO:0000313" key="2">
    <source>
        <dbReference type="EMBL" id="SUZ92572.1"/>
    </source>
</evidence>
<accession>A0A381RL74</accession>
<proteinExistence type="predicted"/>
<feature type="region of interest" description="Disordered" evidence="1">
    <location>
        <begin position="20"/>
        <end position="44"/>
    </location>
</feature>
<name>A0A381RL74_9ZZZZ</name>
<dbReference type="AlphaFoldDB" id="A0A381RL74"/>
<protein>
    <submittedName>
        <fullName evidence="2">Uncharacterized protein</fullName>
    </submittedName>
</protein>
<sequence length="406" mass="45603">MRSVNSGTFELGLYRRKLSPKRSGLTGSELRSTEPLIPENTASSMKRYEAQVKAKELARDDASHSRRYGLGEFGLSFSNIRGAAAEPYTIRYKAGTTVPVEGLFGQTKGFKTVKTTAKTYSEDVRRAAADDAALDDYITGGGDGNAWSPPGGSESYAIFNKKGEITRRDHMYWGSGYKKTLKEIKELVHSGDVSYTKWKKARQVHPQVARIEKAAKAKRMIKVSGKEGKARGSLVFTDYYETPERQWAFMQRGDTWMNPDDGYGRFMVGTPTQDILSTIGIQGKKFKRKKLTMRNDLKRIRLAKKQVAIMEKDMATKKSDRWVDFREPVLGQSPLLGIPRTRNIKAVSRKRQGIVAGTGFAISGALLYGQHDSYKIKKSPKIKRGYTGRLIKTSRGFVQERKKGKR</sequence>
<gene>
    <name evidence="2" type="ORF">METZ01_LOCUS45426</name>
</gene>